<evidence type="ECO:0000259" key="2">
    <source>
        <dbReference type="Pfam" id="PF13349"/>
    </source>
</evidence>
<feature type="chain" id="PRO_5039289149" description="DUF4097 domain-containing protein" evidence="1">
    <location>
        <begin position="24"/>
        <end position="243"/>
    </location>
</feature>
<dbReference type="PROSITE" id="PS51257">
    <property type="entry name" value="PROKAR_LIPOPROTEIN"/>
    <property type="match status" value="1"/>
</dbReference>
<gene>
    <name evidence="3" type="ORF">STSU_007675</name>
</gene>
<dbReference type="AlphaFoldDB" id="A0A7G3U9F5"/>
<dbReference type="InterPro" id="IPR025164">
    <property type="entry name" value="Toastrack_DUF4097"/>
</dbReference>
<proteinExistence type="predicted"/>
<evidence type="ECO:0000313" key="4">
    <source>
        <dbReference type="Proteomes" id="UP000005940"/>
    </source>
</evidence>
<name>A0A7G3U9F5_STRT9</name>
<dbReference type="Proteomes" id="UP000005940">
    <property type="component" value="Chromosome"/>
</dbReference>
<feature type="signal peptide" evidence="1">
    <location>
        <begin position="1"/>
        <end position="23"/>
    </location>
</feature>
<sequence length="243" mass="25464">MRRRRLRRIALVAVAGVVTTGLSGCGMTRGDSFDDNTTLSGKINSVLLDGSGDVTVRGRKGSAPLTLERRVDYKGDRPKKPTYRVENGVLVLGGCGKDCTAEYEVEVPEGTPVRGKVSGGTVKLSQVGAVRVTTGSGRIEMNGVTGAVEVVTGKGRITGRNIKGGPVRAQATDGTVHLTARTPVSATVRTDGGRINLRVPKGRYKVSVASEGGDTDVDMAHDPAARHGITLRSKDGDILLQDS</sequence>
<organism evidence="3 4">
    <name type="scientific">Streptomyces tsukubensis (strain DSM 42081 / NBRC 108919 / NRRL 18488 / 9993)</name>
    <dbReference type="NCBI Taxonomy" id="1114943"/>
    <lineage>
        <taxon>Bacteria</taxon>
        <taxon>Bacillati</taxon>
        <taxon>Actinomycetota</taxon>
        <taxon>Actinomycetes</taxon>
        <taxon>Kitasatosporales</taxon>
        <taxon>Streptomycetaceae</taxon>
        <taxon>Streptomyces</taxon>
    </lineage>
</organism>
<evidence type="ECO:0000256" key="1">
    <source>
        <dbReference type="SAM" id="SignalP"/>
    </source>
</evidence>
<reference evidence="3 4" key="1">
    <citation type="journal article" date="2012" name="J. Bacteriol.">
        <title>Draft genome of Streptomyces tsukubaensis NRRL 18488, the producer of the clinically important immunosuppressant tacrolimus (FK506).</title>
        <authorList>
            <person name="Barreiro C."/>
            <person name="Prieto C."/>
            <person name="Sola-Landa A."/>
            <person name="Solera E."/>
            <person name="Martinez-Castro M."/>
            <person name="Perez-Redondo R."/>
            <person name="Garcia-Estrada C."/>
            <person name="Aparicio J.F."/>
            <person name="Fernandez-Martinez L.T."/>
            <person name="Santos-Aberturas J."/>
            <person name="Salehi-Najafabadi Z."/>
            <person name="Rodriguez-Garcia A."/>
            <person name="Tauch A."/>
            <person name="Martin J.F."/>
        </authorList>
    </citation>
    <scope>NUCLEOTIDE SEQUENCE [LARGE SCALE GENOMIC DNA]</scope>
    <source>
        <strain evidence="4">DSM 42081 / NBRC 108919 / NRRL 18488 / 9993</strain>
    </source>
</reference>
<dbReference type="Pfam" id="PF13349">
    <property type="entry name" value="DUF4097"/>
    <property type="match status" value="1"/>
</dbReference>
<keyword evidence="4" id="KW-1185">Reference proteome</keyword>
<protein>
    <recommendedName>
        <fullName evidence="2">DUF4097 domain-containing protein</fullName>
    </recommendedName>
</protein>
<dbReference type="RefSeq" id="WP_040913859.1">
    <property type="nucleotide sequence ID" value="NZ_CP029159.1"/>
</dbReference>
<dbReference type="EMBL" id="CP029159">
    <property type="protein sequence ID" value="QKM67064.1"/>
    <property type="molecule type" value="Genomic_DNA"/>
</dbReference>
<evidence type="ECO:0000313" key="3">
    <source>
        <dbReference type="EMBL" id="QKM67064.1"/>
    </source>
</evidence>
<keyword evidence="1" id="KW-0732">Signal</keyword>
<accession>A0A7G3U9F5</accession>
<feature type="domain" description="DUF4097" evidence="2">
    <location>
        <begin position="123"/>
        <end position="238"/>
    </location>
</feature>